<dbReference type="EMBL" id="CP036272">
    <property type="protein sequence ID" value="QDT61881.1"/>
    <property type="molecule type" value="Genomic_DNA"/>
</dbReference>
<feature type="domain" description="Sulfatase N-terminal" evidence="6">
    <location>
        <begin position="361"/>
        <end position="668"/>
    </location>
</feature>
<dbReference type="SUPFAM" id="SSF53649">
    <property type="entry name" value="Alkaline phosphatase-like"/>
    <property type="match status" value="1"/>
</dbReference>
<feature type="chain" id="PRO_5021941740" evidence="5">
    <location>
        <begin position="29"/>
        <end position="778"/>
    </location>
</feature>
<dbReference type="GO" id="GO:0004065">
    <property type="term" value="F:arylsulfatase activity"/>
    <property type="evidence" value="ECO:0007669"/>
    <property type="project" value="UniProtKB-EC"/>
</dbReference>
<evidence type="ECO:0000256" key="2">
    <source>
        <dbReference type="ARBA" id="ARBA00022723"/>
    </source>
</evidence>
<dbReference type="Gene3D" id="3.40.720.10">
    <property type="entry name" value="Alkaline Phosphatase, subunit A"/>
    <property type="match status" value="1"/>
</dbReference>
<keyword evidence="5" id="KW-0732">Signal</keyword>
<dbReference type="InterPro" id="IPR017850">
    <property type="entry name" value="Alkaline_phosphatase_core_sf"/>
</dbReference>
<dbReference type="Proteomes" id="UP000315003">
    <property type="component" value="Chromosome"/>
</dbReference>
<protein>
    <submittedName>
        <fullName evidence="8">Arylsulfatase</fullName>
        <ecNumber evidence="8">3.1.6.1</ecNumber>
    </submittedName>
</protein>
<evidence type="ECO:0000256" key="5">
    <source>
        <dbReference type="SAM" id="SignalP"/>
    </source>
</evidence>
<reference evidence="8 9" key="1">
    <citation type="submission" date="2019-02" db="EMBL/GenBank/DDBJ databases">
        <title>Deep-cultivation of Planctomycetes and their phenomic and genomic characterization uncovers novel biology.</title>
        <authorList>
            <person name="Wiegand S."/>
            <person name="Jogler M."/>
            <person name="Boedeker C."/>
            <person name="Pinto D."/>
            <person name="Vollmers J."/>
            <person name="Rivas-Marin E."/>
            <person name="Kohn T."/>
            <person name="Peeters S.H."/>
            <person name="Heuer A."/>
            <person name="Rast P."/>
            <person name="Oberbeckmann S."/>
            <person name="Bunk B."/>
            <person name="Jeske O."/>
            <person name="Meyerdierks A."/>
            <person name="Storesund J.E."/>
            <person name="Kallscheuer N."/>
            <person name="Luecker S."/>
            <person name="Lage O.M."/>
            <person name="Pohl T."/>
            <person name="Merkel B.J."/>
            <person name="Hornburger P."/>
            <person name="Mueller R.-W."/>
            <person name="Bruemmer F."/>
            <person name="Labrenz M."/>
            <person name="Spormann A.M."/>
            <person name="Op den Camp H."/>
            <person name="Overmann J."/>
            <person name="Amann R."/>
            <person name="Jetten M.S.M."/>
            <person name="Mascher T."/>
            <person name="Medema M.H."/>
            <person name="Devos D.P."/>
            <person name="Kaster A.-K."/>
            <person name="Ovreas L."/>
            <person name="Rohde M."/>
            <person name="Galperin M.Y."/>
            <person name="Jogler C."/>
        </authorList>
    </citation>
    <scope>NUCLEOTIDE SEQUENCE [LARGE SCALE GENOMIC DNA]</scope>
    <source>
        <strain evidence="8 9">SV_7m_r</strain>
    </source>
</reference>
<dbReference type="InterPro" id="IPR000917">
    <property type="entry name" value="Sulfatase_N"/>
</dbReference>
<evidence type="ECO:0000256" key="4">
    <source>
        <dbReference type="ARBA" id="ARBA00022837"/>
    </source>
</evidence>
<evidence type="ECO:0000259" key="7">
    <source>
        <dbReference type="Pfam" id="PF06439"/>
    </source>
</evidence>
<dbReference type="Pfam" id="PF00884">
    <property type="entry name" value="Sulfatase"/>
    <property type="match status" value="1"/>
</dbReference>
<gene>
    <name evidence="8" type="primary">atsA_59</name>
    <name evidence="8" type="ORF">SV7mr_44220</name>
</gene>
<dbReference type="PANTHER" id="PTHR42693:SF33">
    <property type="entry name" value="ARYLSULFATASE"/>
    <property type="match status" value="1"/>
</dbReference>
<dbReference type="EC" id="3.1.6.1" evidence="8"/>
<evidence type="ECO:0000256" key="3">
    <source>
        <dbReference type="ARBA" id="ARBA00022801"/>
    </source>
</evidence>
<keyword evidence="3 8" id="KW-0378">Hydrolase</keyword>
<name>A0A517T0P1_9BACT</name>
<sequence precursor="true">MKILTGFAKFVLFAWCFASIALNPTAVAAEPVTTNQLLSAWSFQLPDGNPAWLRVHQGEDGQTLSADLLWSVGSARPTSEVTLNEGRLSFKRKVRWQPGGAGTFKLISEPFVAELDPNDSDQLQLTFSQVNLVDGKPVPNSQQTLSLSGKRIPDLPAQPDLSKVRFGAPIELFNGKDLSGWKLSRDNKLNGWRAENGLLINETPKTDFGAYGQYGNLITEDHFSDFELTIEYNVPAGGNSGIYLRGMYEAQVVDKNSKMQGIAGPGAIFGRILPSQNAAQPGGHWNRYVLTLVDRHITVELNGHKVIDNEPLIGCTGGGNSSDDTAPGPIFLQGDHTSVRYRNIVLRPVVSKAVTAKTKRPNVLVIYGDDQGSIDMSCFGVKDLKTPHMDRLARQGLKLTQMYAPAPVCSASRVGLLTGRFPARAGQPGNGPLAAEEITLAEAFAAGGYSTGHVGKWHLGKTPESIPSGQGFANWFGHLEGCIDNYSHFFYWNGPNRHDLWDNGVEIHRGGQYFPDQMVDRCKQFMDEQGERPWMLYWAFNAPHYPYQGSAQWLEHYQDLPTPRREYCAFVSTMDQHIGEVLDHLDKTGQADNTIVIYQPDHGHSTEVRAFGGGGNAGPYRGAKFSLFEGGIRVPSVVRYPGQLPAGQVRDQFLTGCDWLPTLCDWCDVPLPKTTLDGISARQILEKNAESSRQQFYWQMGAGKSPQWAIRRGKWKLIGNPRDTTLPQTQQVNGGKLKDSVFLVDLGTDPSETKNVATEYPEVVKELTEAKDKLVEQW</sequence>
<accession>A0A517T0P1</accession>
<dbReference type="PROSITE" id="PS00149">
    <property type="entry name" value="SULFATASE_2"/>
    <property type="match status" value="1"/>
</dbReference>
<dbReference type="InterPro" id="IPR050738">
    <property type="entry name" value="Sulfatase"/>
</dbReference>
<dbReference type="Pfam" id="PF06439">
    <property type="entry name" value="3keto-disac_hyd"/>
    <property type="match status" value="1"/>
</dbReference>
<dbReference type="Gene3D" id="2.60.120.560">
    <property type="entry name" value="Exo-inulinase, domain 1"/>
    <property type="match status" value="1"/>
</dbReference>
<keyword evidence="9" id="KW-1185">Reference proteome</keyword>
<evidence type="ECO:0000256" key="1">
    <source>
        <dbReference type="ARBA" id="ARBA00008779"/>
    </source>
</evidence>
<dbReference type="GO" id="GO:0046872">
    <property type="term" value="F:metal ion binding"/>
    <property type="evidence" value="ECO:0007669"/>
    <property type="project" value="UniProtKB-KW"/>
</dbReference>
<dbReference type="OrthoDB" id="9762324at2"/>
<proteinExistence type="inferred from homology"/>
<organism evidence="8 9">
    <name type="scientific">Stieleria bergensis</name>
    <dbReference type="NCBI Taxonomy" id="2528025"/>
    <lineage>
        <taxon>Bacteria</taxon>
        <taxon>Pseudomonadati</taxon>
        <taxon>Planctomycetota</taxon>
        <taxon>Planctomycetia</taxon>
        <taxon>Pirellulales</taxon>
        <taxon>Pirellulaceae</taxon>
        <taxon>Stieleria</taxon>
    </lineage>
</organism>
<feature type="signal peptide" evidence="5">
    <location>
        <begin position="1"/>
        <end position="28"/>
    </location>
</feature>
<dbReference type="InterPro" id="IPR024607">
    <property type="entry name" value="Sulfatase_CS"/>
</dbReference>
<keyword evidence="2" id="KW-0479">Metal-binding</keyword>
<dbReference type="AlphaFoldDB" id="A0A517T0P1"/>
<comment type="similarity">
    <text evidence="1">Belongs to the sulfatase family.</text>
</comment>
<dbReference type="RefSeq" id="WP_145276248.1">
    <property type="nucleotide sequence ID" value="NZ_CP036272.1"/>
</dbReference>
<dbReference type="PANTHER" id="PTHR42693">
    <property type="entry name" value="ARYLSULFATASE FAMILY MEMBER"/>
    <property type="match status" value="1"/>
</dbReference>
<keyword evidence="4" id="KW-0106">Calcium</keyword>
<evidence type="ECO:0000313" key="9">
    <source>
        <dbReference type="Proteomes" id="UP000315003"/>
    </source>
</evidence>
<dbReference type="Gene3D" id="3.30.1120.10">
    <property type="match status" value="1"/>
</dbReference>
<evidence type="ECO:0000313" key="8">
    <source>
        <dbReference type="EMBL" id="QDT61881.1"/>
    </source>
</evidence>
<evidence type="ECO:0000259" key="6">
    <source>
        <dbReference type="Pfam" id="PF00884"/>
    </source>
</evidence>
<feature type="domain" description="3-keto-alpha-glucoside-1,2-lyase/3-keto-2-hydroxy-glucal hydratase" evidence="7">
    <location>
        <begin position="170"/>
        <end position="347"/>
    </location>
</feature>
<dbReference type="InterPro" id="IPR010496">
    <property type="entry name" value="AL/BT2_dom"/>
</dbReference>